<proteinExistence type="predicted"/>
<dbReference type="PANTHER" id="PTHR39185">
    <property type="entry name" value="SWARMING MOTILITY PROTEIN SWRD"/>
    <property type="match status" value="1"/>
</dbReference>
<keyword evidence="1" id="KW-0969">Cilium</keyword>
<accession>A0A532V4V9</accession>
<evidence type="ECO:0000313" key="1">
    <source>
        <dbReference type="EMBL" id="TKJ42234.1"/>
    </source>
</evidence>
<organism evidence="1 2">
    <name type="scientific">candidate division LCP-89 bacterium B3_LCP</name>
    <dbReference type="NCBI Taxonomy" id="2012998"/>
    <lineage>
        <taxon>Bacteria</taxon>
        <taxon>Pseudomonadati</taxon>
        <taxon>Bacteria division LCP-89</taxon>
    </lineage>
</organism>
<gene>
    <name evidence="1" type="ORF">CEE37_00730</name>
</gene>
<dbReference type="PANTHER" id="PTHR39185:SF1">
    <property type="entry name" value="SWARMING MOTILITY PROTEIN SWRD"/>
    <property type="match status" value="1"/>
</dbReference>
<keyword evidence="1" id="KW-0966">Cell projection</keyword>
<dbReference type="InterPro" id="IPR009384">
    <property type="entry name" value="SwrD-like"/>
</dbReference>
<keyword evidence="1" id="KW-0282">Flagellum</keyword>
<dbReference type="Pfam" id="PF06289">
    <property type="entry name" value="FlbD"/>
    <property type="match status" value="1"/>
</dbReference>
<reference evidence="1 2" key="1">
    <citation type="submission" date="2017-06" db="EMBL/GenBank/DDBJ databases">
        <title>Novel microbial phyla capable of carbon fixation and sulfur reduction in deep-sea sediments.</title>
        <authorList>
            <person name="Huang J."/>
            <person name="Baker B."/>
            <person name="Wang Y."/>
        </authorList>
    </citation>
    <scope>NUCLEOTIDE SEQUENCE [LARGE SCALE GENOMIC DNA]</scope>
    <source>
        <strain evidence="1">B3_LCP</strain>
    </source>
</reference>
<name>A0A532V4V9_UNCL8</name>
<dbReference type="Proteomes" id="UP000319619">
    <property type="component" value="Unassembled WGS sequence"/>
</dbReference>
<comment type="caution">
    <text evidence="1">The sequence shown here is derived from an EMBL/GenBank/DDBJ whole genome shotgun (WGS) entry which is preliminary data.</text>
</comment>
<dbReference type="EMBL" id="NJBN01000001">
    <property type="protein sequence ID" value="TKJ42234.1"/>
    <property type="molecule type" value="Genomic_DNA"/>
</dbReference>
<evidence type="ECO:0000313" key="2">
    <source>
        <dbReference type="Proteomes" id="UP000319619"/>
    </source>
</evidence>
<protein>
    <submittedName>
        <fullName evidence="1">Flagellar protein FlbD</fullName>
    </submittedName>
</protein>
<dbReference type="AlphaFoldDB" id="A0A532V4V9"/>
<sequence>MVELTKLNGTVLVVNSDLIEFVEVLPDSLITLTTGTKIMVRENVSDIIMGVVEFRKRIRRESDSQYRRPDVASEEKK</sequence>